<sequence length="129" mass="13865">MTTHKPADHNAVSPYLLVQDVQSMLLFLTATFGAVEIYKMTLPDGSVKHAEVRIDDSIVMLGERPDGRDPVVCSTHVYVPSVDACYSRALAAGASSISAPADQSYGDRSAGIHDPEGNIWWLGTYLGKA</sequence>
<dbReference type="EMBL" id="CP013234">
    <property type="protein sequence ID" value="AMP05222.1"/>
    <property type="molecule type" value="Genomic_DNA"/>
</dbReference>
<dbReference type="Pfam" id="PF00903">
    <property type="entry name" value="Glyoxalase"/>
    <property type="match status" value="1"/>
</dbReference>
<dbReference type="Proteomes" id="UP000074561">
    <property type="component" value="Chromosome"/>
</dbReference>
<dbReference type="SUPFAM" id="SSF54593">
    <property type="entry name" value="Glyoxalase/Bleomycin resistance protein/Dihydroxybiphenyl dioxygenase"/>
    <property type="match status" value="1"/>
</dbReference>
<organism evidence="2 3">
    <name type="scientific">Collimonas pratensis</name>
    <dbReference type="NCBI Taxonomy" id="279113"/>
    <lineage>
        <taxon>Bacteria</taxon>
        <taxon>Pseudomonadati</taxon>
        <taxon>Pseudomonadota</taxon>
        <taxon>Betaproteobacteria</taxon>
        <taxon>Burkholderiales</taxon>
        <taxon>Oxalobacteraceae</taxon>
        <taxon>Collimonas</taxon>
    </lineage>
</organism>
<dbReference type="InterPro" id="IPR037523">
    <property type="entry name" value="VOC_core"/>
</dbReference>
<dbReference type="RefSeq" id="WP_082792822.1">
    <property type="nucleotide sequence ID" value="NZ_CP013234.1"/>
</dbReference>
<evidence type="ECO:0000313" key="3">
    <source>
        <dbReference type="Proteomes" id="UP000074561"/>
    </source>
</evidence>
<dbReference type="AlphaFoldDB" id="A0A127Q6F4"/>
<feature type="domain" description="VOC" evidence="1">
    <location>
        <begin position="6"/>
        <end position="125"/>
    </location>
</feature>
<gene>
    <name evidence="2" type="ORF">CPter91_2876</name>
</gene>
<dbReference type="KEGG" id="cpra:CPter91_2876"/>
<dbReference type="PANTHER" id="PTHR34109:SF1">
    <property type="entry name" value="VOC DOMAIN-CONTAINING PROTEIN"/>
    <property type="match status" value="1"/>
</dbReference>
<protein>
    <submittedName>
        <fullName evidence="2">Glyoxalase-like domain protein</fullName>
    </submittedName>
</protein>
<dbReference type="Gene3D" id="3.30.720.110">
    <property type="match status" value="1"/>
</dbReference>
<dbReference type="PROSITE" id="PS51819">
    <property type="entry name" value="VOC"/>
    <property type="match status" value="1"/>
</dbReference>
<evidence type="ECO:0000313" key="2">
    <source>
        <dbReference type="EMBL" id="AMP05222.1"/>
    </source>
</evidence>
<dbReference type="PANTHER" id="PTHR34109">
    <property type="entry name" value="BNAUNNG04460D PROTEIN-RELATED"/>
    <property type="match status" value="1"/>
</dbReference>
<reference evidence="2 3" key="1">
    <citation type="submission" date="2015-11" db="EMBL/GenBank/DDBJ databases">
        <title>Exploring the genomic traits of fungus-feeding bacterial genus Collimonas.</title>
        <authorList>
            <person name="Song C."/>
            <person name="Schmidt R."/>
            <person name="de Jager V."/>
            <person name="Krzyzanowska D."/>
            <person name="Jongedijk E."/>
            <person name="Cankar K."/>
            <person name="Beekwilder J."/>
            <person name="van Veen A."/>
            <person name="de Boer W."/>
            <person name="van Veen J.A."/>
            <person name="Garbeva P."/>
        </authorList>
    </citation>
    <scope>NUCLEOTIDE SEQUENCE [LARGE SCALE GENOMIC DNA]</scope>
    <source>
        <strain evidence="2 3">Ter91</strain>
    </source>
</reference>
<dbReference type="Gene3D" id="3.30.720.120">
    <property type="match status" value="1"/>
</dbReference>
<dbReference type="InterPro" id="IPR029068">
    <property type="entry name" value="Glyas_Bleomycin-R_OHBP_Dase"/>
</dbReference>
<evidence type="ECO:0000259" key="1">
    <source>
        <dbReference type="PROSITE" id="PS51819"/>
    </source>
</evidence>
<accession>A0A127Q6F4</accession>
<name>A0A127Q6F4_9BURK</name>
<dbReference type="CDD" id="cd07246">
    <property type="entry name" value="VOC_like"/>
    <property type="match status" value="1"/>
</dbReference>
<proteinExistence type="predicted"/>
<dbReference type="STRING" id="279113.CPter91_2876"/>
<dbReference type="OrthoDB" id="9795306at2"/>
<dbReference type="PATRIC" id="fig|279113.9.peg.2840"/>
<dbReference type="InterPro" id="IPR004360">
    <property type="entry name" value="Glyas_Fos-R_dOase_dom"/>
</dbReference>